<keyword evidence="5" id="KW-1185">Reference proteome</keyword>
<dbReference type="RefSeq" id="WP_204711249.1">
    <property type="nucleotide sequence ID" value="NZ_JBHSZV010000067.1"/>
</dbReference>
<dbReference type="NCBIfam" id="NF002869">
    <property type="entry name" value="PRK03187.1"/>
    <property type="match status" value="1"/>
</dbReference>
<dbReference type="EMBL" id="JBHSZV010000067">
    <property type="protein sequence ID" value="MFC7064191.1"/>
    <property type="molecule type" value="Genomic_DNA"/>
</dbReference>
<accession>A0ABW2ES12</accession>
<proteinExistence type="inferred from homology"/>
<evidence type="ECO:0000256" key="3">
    <source>
        <dbReference type="ARBA" id="ARBA00023315"/>
    </source>
</evidence>
<dbReference type="GO" id="GO:0003810">
    <property type="term" value="F:protein-glutamine gamma-glutamyltransferase activity"/>
    <property type="evidence" value="ECO:0007669"/>
    <property type="project" value="UniProtKB-EC"/>
</dbReference>
<dbReference type="EC" id="2.3.2.13" evidence="4"/>
<reference evidence="5" key="1">
    <citation type="journal article" date="2019" name="Int. J. Syst. Evol. Microbiol.">
        <title>The Global Catalogue of Microorganisms (GCM) 10K type strain sequencing project: providing services to taxonomists for standard genome sequencing and annotation.</title>
        <authorList>
            <consortium name="The Broad Institute Genomics Platform"/>
            <consortium name="The Broad Institute Genome Sequencing Center for Infectious Disease"/>
            <person name="Wu L."/>
            <person name="Ma J."/>
        </authorList>
    </citation>
    <scope>NUCLEOTIDE SEQUENCE [LARGE SCALE GENOMIC DNA]</scope>
    <source>
        <strain evidence="5">CGMCC 4.1621</strain>
    </source>
</reference>
<sequence>MILISGRPFQQSNIESTNSTEKMIIQSMSEAPEVYSYEYVSEFNFEVQLRKNIIDSAGVMHQSEVQFATFNTTRSNPEYWIVTQPGGLMLRQGVKPSEGIEDIFKNSAQYGFECAGAMLIILYHAVLKAIGEYAFNRLFPDLYIYSWHADPDLGIYPTYTDNFILGDIVYFRNPDVDPQIAHWRGENAVVLENGLYFGHGIGVLTAQQMIEALNRTRKPGATQSAYLTNLIVRPSFKHLEKFSNLQRGYSVRKYQSIVIQHNESSIPFDRYKFLLFSIYNRL</sequence>
<dbReference type="Pfam" id="PF20085">
    <property type="entry name" value="TGL"/>
    <property type="match status" value="1"/>
</dbReference>
<keyword evidence="3 4" id="KW-0012">Acyltransferase</keyword>
<evidence type="ECO:0000256" key="1">
    <source>
        <dbReference type="ARBA" id="ARBA00022679"/>
    </source>
</evidence>
<keyword evidence="2" id="KW-0749">Sporulation</keyword>
<gene>
    <name evidence="4" type="ORF">ACFQIC_20575</name>
</gene>
<keyword evidence="1 4" id="KW-0808">Transferase</keyword>
<evidence type="ECO:0000313" key="5">
    <source>
        <dbReference type="Proteomes" id="UP001596410"/>
    </source>
</evidence>
<dbReference type="HAMAP" id="MF_00727">
    <property type="entry name" value="Tgl"/>
    <property type="match status" value="1"/>
</dbReference>
<comment type="caution">
    <text evidence="4">The sequence shown here is derived from an EMBL/GenBank/DDBJ whole genome shotgun (WGS) entry which is preliminary data.</text>
</comment>
<evidence type="ECO:0000256" key="2">
    <source>
        <dbReference type="ARBA" id="ARBA00022969"/>
    </source>
</evidence>
<evidence type="ECO:0000313" key="4">
    <source>
        <dbReference type="EMBL" id="MFC7064191.1"/>
    </source>
</evidence>
<name>A0ABW2ES12_9BACI</name>
<dbReference type="Proteomes" id="UP001596410">
    <property type="component" value="Unassembled WGS sequence"/>
</dbReference>
<dbReference type="InterPro" id="IPR020916">
    <property type="entry name" value="Gln_gamma-glutamylTfrase_bac"/>
</dbReference>
<organism evidence="4 5">
    <name type="scientific">Halobacillus seohaensis</name>
    <dbReference type="NCBI Taxonomy" id="447421"/>
    <lineage>
        <taxon>Bacteria</taxon>
        <taxon>Bacillati</taxon>
        <taxon>Bacillota</taxon>
        <taxon>Bacilli</taxon>
        <taxon>Bacillales</taxon>
        <taxon>Bacillaceae</taxon>
        <taxon>Halobacillus</taxon>
    </lineage>
</organism>
<protein>
    <submittedName>
        <fullName evidence="4">Protein-glutamine gamma-glutamyltransferase</fullName>
        <ecNumber evidence="4">2.3.2.13</ecNumber>
    </submittedName>
</protein>